<dbReference type="EMBL" id="JANBUP010001318">
    <property type="protein sequence ID" value="KAJ2806565.1"/>
    <property type="molecule type" value="Genomic_DNA"/>
</dbReference>
<proteinExistence type="predicted"/>
<gene>
    <name evidence="1" type="ORF">H4S07_003775</name>
</gene>
<comment type="caution">
    <text evidence="1">The sequence shown here is derived from an EMBL/GenBank/DDBJ whole genome shotgun (WGS) entry which is preliminary data.</text>
</comment>
<accession>A0ACC1LFJ6</accession>
<reference evidence="1" key="1">
    <citation type="submission" date="2022-07" db="EMBL/GenBank/DDBJ databases">
        <title>Phylogenomic reconstructions and comparative analyses of Kickxellomycotina fungi.</title>
        <authorList>
            <person name="Reynolds N.K."/>
            <person name="Stajich J.E."/>
            <person name="Barry K."/>
            <person name="Grigoriev I.V."/>
            <person name="Crous P."/>
            <person name="Smith M.E."/>
        </authorList>
    </citation>
    <scope>NUCLEOTIDE SEQUENCE</scope>
    <source>
        <strain evidence="1">CBS 102833</strain>
    </source>
</reference>
<sequence length="196" mass="20761">MAHGALKRAIVFIANGTEEMEAVITVDVLRRAGIQVLVLAAVEISNGPVVCSRGVKLVPDAYLGDDSVKITTYDAVVIPGGVEGSATLSENPQVRSILADFYAQKKLVAAICAGTLAIKAAGIQTKVSQPLRLTSHPSVKDQLEHDFLYKEERVVVDGNLVTSRGPGTTFEFALMLVSLLAGDDKRSEVAAPMMLA</sequence>
<evidence type="ECO:0000313" key="1">
    <source>
        <dbReference type="EMBL" id="KAJ2806565.1"/>
    </source>
</evidence>
<organism evidence="1 2">
    <name type="scientific">Coemansia furcata</name>
    <dbReference type="NCBI Taxonomy" id="417177"/>
    <lineage>
        <taxon>Eukaryota</taxon>
        <taxon>Fungi</taxon>
        <taxon>Fungi incertae sedis</taxon>
        <taxon>Zoopagomycota</taxon>
        <taxon>Kickxellomycotina</taxon>
        <taxon>Kickxellomycetes</taxon>
        <taxon>Kickxellales</taxon>
        <taxon>Kickxellaceae</taxon>
        <taxon>Coemansia</taxon>
    </lineage>
</organism>
<keyword evidence="2" id="KW-1185">Reference proteome</keyword>
<evidence type="ECO:0000313" key="2">
    <source>
        <dbReference type="Proteomes" id="UP001140096"/>
    </source>
</evidence>
<dbReference type="Proteomes" id="UP001140096">
    <property type="component" value="Unassembled WGS sequence"/>
</dbReference>
<name>A0ACC1LFJ6_9FUNG</name>
<protein>
    <submittedName>
        <fullName evidence="1">Uncharacterized protein</fullName>
    </submittedName>
</protein>